<dbReference type="EMBL" id="UFSO01000003">
    <property type="protein sequence ID" value="SSY80170.1"/>
    <property type="molecule type" value="Genomic_DNA"/>
</dbReference>
<dbReference type="Proteomes" id="UP000254209">
    <property type="component" value="Unassembled WGS sequence"/>
</dbReference>
<proteinExistence type="predicted"/>
<accession>A0A376BT98</accession>
<name>A0A376BT98_9NEIS</name>
<dbReference type="AlphaFoldDB" id="A0A376BT98"/>
<organism evidence="1 2">
    <name type="scientific">Alysiella crassa</name>
    <dbReference type="NCBI Taxonomy" id="153491"/>
    <lineage>
        <taxon>Bacteria</taxon>
        <taxon>Pseudomonadati</taxon>
        <taxon>Pseudomonadota</taxon>
        <taxon>Betaproteobacteria</taxon>
        <taxon>Neisseriales</taxon>
        <taxon>Neisseriaceae</taxon>
        <taxon>Alysiella</taxon>
    </lineage>
</organism>
<keyword evidence="2" id="KW-1185">Reference proteome</keyword>
<evidence type="ECO:0000313" key="2">
    <source>
        <dbReference type="Proteomes" id="UP000254209"/>
    </source>
</evidence>
<dbReference type="InterPro" id="IPR046576">
    <property type="entry name" value="DUF6636"/>
</dbReference>
<dbReference type="STRING" id="1120980.GCA_000745955_01453"/>
<sequence length="87" mass="9933">MPQSCKRNPSGDVGMNFTLKQRGKAQMSCAHFEFAPDNIGESETRTLKYGETVRGKGWWCKSETTGLRCQNDSGRGFFINRSRYELF</sequence>
<evidence type="ECO:0000313" key="1">
    <source>
        <dbReference type="EMBL" id="SSY80170.1"/>
    </source>
</evidence>
<reference evidence="1 2" key="1">
    <citation type="submission" date="2018-06" db="EMBL/GenBank/DDBJ databases">
        <authorList>
            <consortium name="Pathogen Informatics"/>
            <person name="Doyle S."/>
        </authorList>
    </citation>
    <scope>NUCLEOTIDE SEQUENCE [LARGE SCALE GENOMIC DNA]</scope>
    <source>
        <strain evidence="1 2">NCTC10283</strain>
    </source>
</reference>
<gene>
    <name evidence="1" type="ORF">NCTC10283_01724</name>
</gene>
<protein>
    <submittedName>
        <fullName evidence="1">Uncharacterized protein</fullName>
    </submittedName>
</protein>
<dbReference type="Pfam" id="PF20341">
    <property type="entry name" value="DUF6636"/>
    <property type="match status" value="1"/>
</dbReference>